<feature type="transmembrane region" description="Helical" evidence="7">
    <location>
        <begin position="341"/>
        <end position="362"/>
    </location>
</feature>
<evidence type="ECO:0000313" key="8">
    <source>
        <dbReference type="EMBL" id="MBR0599251.1"/>
    </source>
</evidence>
<keyword evidence="3" id="KW-0813">Transport</keyword>
<dbReference type="Proteomes" id="UP000675664">
    <property type="component" value="Unassembled WGS sequence"/>
</dbReference>
<dbReference type="GO" id="GO:0005886">
    <property type="term" value="C:plasma membrane"/>
    <property type="evidence" value="ECO:0007669"/>
    <property type="project" value="TreeGrafter"/>
</dbReference>
<feature type="transmembrane region" description="Helical" evidence="7">
    <location>
        <begin position="109"/>
        <end position="127"/>
    </location>
</feature>
<feature type="transmembrane region" description="Helical" evidence="7">
    <location>
        <begin position="406"/>
        <end position="425"/>
    </location>
</feature>
<keyword evidence="6 7" id="KW-0472">Membrane</keyword>
<feature type="transmembrane region" description="Helical" evidence="7">
    <location>
        <begin position="242"/>
        <end position="263"/>
    </location>
</feature>
<keyword evidence="9" id="KW-1185">Reference proteome</keyword>
<comment type="similarity">
    <text evidence="2">Belongs to the nucleobase:cation symporter-2 (NCS2) (TC 2.A.40) family.</text>
</comment>
<feature type="transmembrane region" description="Helical" evidence="7">
    <location>
        <begin position="374"/>
        <end position="394"/>
    </location>
</feature>
<evidence type="ECO:0000256" key="4">
    <source>
        <dbReference type="ARBA" id="ARBA00022692"/>
    </source>
</evidence>
<dbReference type="GO" id="GO:0042907">
    <property type="term" value="F:xanthine transmembrane transporter activity"/>
    <property type="evidence" value="ECO:0007669"/>
    <property type="project" value="TreeGrafter"/>
</dbReference>
<evidence type="ECO:0000256" key="3">
    <source>
        <dbReference type="ARBA" id="ARBA00022448"/>
    </source>
</evidence>
<feature type="transmembrane region" description="Helical" evidence="7">
    <location>
        <begin position="316"/>
        <end position="335"/>
    </location>
</feature>
<comment type="subcellular location">
    <subcellularLocation>
        <location evidence="1">Membrane</location>
        <topology evidence="1">Multi-pass membrane protein</topology>
    </subcellularLocation>
</comment>
<comment type="caution">
    <text evidence="8">The sequence shown here is derived from an EMBL/GenBank/DDBJ whole genome shotgun (WGS) entry which is preliminary data.</text>
</comment>
<evidence type="ECO:0000256" key="5">
    <source>
        <dbReference type="ARBA" id="ARBA00022989"/>
    </source>
</evidence>
<feature type="transmembrane region" description="Helical" evidence="7">
    <location>
        <begin position="20"/>
        <end position="42"/>
    </location>
</feature>
<feature type="transmembrane region" description="Helical" evidence="7">
    <location>
        <begin position="79"/>
        <end position="97"/>
    </location>
</feature>
<evidence type="ECO:0000256" key="6">
    <source>
        <dbReference type="ARBA" id="ARBA00023136"/>
    </source>
</evidence>
<dbReference type="EMBL" id="JAGSND010000011">
    <property type="protein sequence ID" value="MBR0599251.1"/>
    <property type="molecule type" value="Genomic_DNA"/>
</dbReference>
<dbReference type="InterPro" id="IPR006043">
    <property type="entry name" value="NCS2"/>
</dbReference>
<accession>A0A8J7W573</accession>
<feature type="transmembrane region" description="Helical" evidence="7">
    <location>
        <begin position="172"/>
        <end position="190"/>
    </location>
</feature>
<evidence type="ECO:0000256" key="2">
    <source>
        <dbReference type="ARBA" id="ARBA00008821"/>
    </source>
</evidence>
<evidence type="ECO:0000256" key="1">
    <source>
        <dbReference type="ARBA" id="ARBA00004141"/>
    </source>
</evidence>
<dbReference type="Pfam" id="PF00860">
    <property type="entry name" value="Xan_ur_permease"/>
    <property type="match status" value="1"/>
</dbReference>
<feature type="transmembrane region" description="Helical" evidence="7">
    <location>
        <begin position="196"/>
        <end position="215"/>
    </location>
</feature>
<keyword evidence="4 7" id="KW-0812">Transmembrane</keyword>
<reference evidence="8" key="2">
    <citation type="submission" date="2021-04" db="EMBL/GenBank/DDBJ databases">
        <authorList>
            <person name="Liu J."/>
        </authorList>
    </citation>
    <scope>NUCLEOTIDE SEQUENCE</scope>
    <source>
        <strain evidence="8">BAD-6</strain>
    </source>
</reference>
<evidence type="ECO:0000313" key="9">
    <source>
        <dbReference type="Proteomes" id="UP000675664"/>
    </source>
</evidence>
<dbReference type="AlphaFoldDB" id="A0A8J7W573"/>
<dbReference type="NCBIfam" id="NF037981">
    <property type="entry name" value="NCS2_1"/>
    <property type="match status" value="1"/>
</dbReference>
<name>A0A8J7W573_9FIRM</name>
<dbReference type="PANTHER" id="PTHR42810:SF1">
    <property type="entry name" value="PURINE PERMEASE YWDJ-RELATED"/>
    <property type="match status" value="1"/>
</dbReference>
<protein>
    <submittedName>
        <fullName evidence="8">Purine/pyrimidine permease</fullName>
    </submittedName>
</protein>
<dbReference type="PANTHER" id="PTHR42810">
    <property type="entry name" value="PURINE PERMEASE C1399.01C-RELATED"/>
    <property type="match status" value="1"/>
</dbReference>
<dbReference type="RefSeq" id="WP_227019383.1">
    <property type="nucleotide sequence ID" value="NZ_JAGSND010000011.1"/>
</dbReference>
<organism evidence="8 9">
    <name type="scientific">Sinanaerobacter chloroacetimidivorans</name>
    <dbReference type="NCBI Taxonomy" id="2818044"/>
    <lineage>
        <taxon>Bacteria</taxon>
        <taxon>Bacillati</taxon>
        <taxon>Bacillota</taxon>
        <taxon>Clostridia</taxon>
        <taxon>Peptostreptococcales</taxon>
        <taxon>Anaerovoracaceae</taxon>
        <taxon>Sinanaerobacter</taxon>
    </lineage>
</organism>
<proteinExistence type="inferred from homology"/>
<evidence type="ECO:0000256" key="7">
    <source>
        <dbReference type="SAM" id="Phobius"/>
    </source>
</evidence>
<feature type="transmembrane region" description="Helical" evidence="7">
    <location>
        <begin position="133"/>
        <end position="151"/>
    </location>
</feature>
<reference evidence="8" key="1">
    <citation type="submission" date="2021-04" db="EMBL/GenBank/DDBJ databases">
        <title>Sinoanaerobacter chloroacetimidivorans sp. nov., an obligate anaerobic bacterium isolated from anaerobic sludge.</title>
        <authorList>
            <person name="Bao Y."/>
        </authorList>
    </citation>
    <scope>NUCLEOTIDE SEQUENCE</scope>
    <source>
        <strain evidence="8">BAD-6</strain>
    </source>
</reference>
<feature type="transmembrane region" description="Helical" evidence="7">
    <location>
        <begin position="283"/>
        <end position="304"/>
    </location>
</feature>
<gene>
    <name evidence="8" type="ORF">KCX82_15285</name>
</gene>
<keyword evidence="5 7" id="KW-1133">Transmembrane helix</keyword>
<sequence length="433" mass="46271">MLYKLNDKLTIRKNMIYGFQHVIFIALSTVVMPVVAGPLLGLSQNEIADMLQRTFLISGVISILQVKFGHGYPILEAPAGFWIGILTLMAGLAPAVGKDLPTLRTDMEGGLMIAGIVVILITMAGWIPRVTKLFTPAVNSVLILLMVLQISPSIVKGMLGITATNQTADFKVAAVFFGVVVINLMLNLFTRGFLQSISTLIGILTGWIAAAFLGMTNSPYQTGKGWISLPEIFAWGKPTFDAGVTATCVLASLVLLSMTYTSIKSMAELMEDQVSVKQWNRSFSIHGFTTSLTGVFSIIAFMPYLSSTGFLAMTGVAARSPFILAGAVMILMGMITPVGMLLATIPMAVGCGALLVIFALILGQGLKELQNTKLTNRECFVIGISLIVGIGTMFLPEETFQALPGVAAYILPNGLVDGILLALILDNILPKKS</sequence>